<dbReference type="EMBL" id="BMCB01000006">
    <property type="protein sequence ID" value="GGA89888.1"/>
    <property type="molecule type" value="Genomic_DNA"/>
</dbReference>
<dbReference type="GO" id="GO:0016740">
    <property type="term" value="F:transferase activity"/>
    <property type="evidence" value="ECO:0007669"/>
    <property type="project" value="UniProtKB-KW"/>
</dbReference>
<dbReference type="RefSeq" id="WP_095117394.1">
    <property type="nucleotide sequence ID" value="NZ_BMCB01000006.1"/>
</dbReference>
<dbReference type="Proteomes" id="UP000652995">
    <property type="component" value="Unassembled WGS sequence"/>
</dbReference>
<protein>
    <submittedName>
        <fullName evidence="1">Abortive infection protein</fullName>
    </submittedName>
    <submittedName>
        <fullName evidence="2">Nucleotidyl transferase of uncharacterized function (DUF1814)</fullName>
    </submittedName>
</protein>
<proteinExistence type="predicted"/>
<dbReference type="AlphaFoldDB" id="A0A240C7A8"/>
<accession>A0A240C7A8</accession>
<evidence type="ECO:0000313" key="1">
    <source>
        <dbReference type="EMBL" id="GGA89888.1"/>
    </source>
</evidence>
<name>A0A240C7A8_9STAP</name>
<evidence type="ECO:0000313" key="3">
    <source>
        <dbReference type="Proteomes" id="UP000243706"/>
    </source>
</evidence>
<organism evidence="2 3">
    <name type="scientific">Staphylococcus muscae</name>
    <dbReference type="NCBI Taxonomy" id="1294"/>
    <lineage>
        <taxon>Bacteria</taxon>
        <taxon>Bacillati</taxon>
        <taxon>Bacillota</taxon>
        <taxon>Bacilli</taxon>
        <taxon>Bacillales</taxon>
        <taxon>Staphylococcaceae</taxon>
        <taxon>Staphylococcus</taxon>
    </lineage>
</organism>
<dbReference type="InterPro" id="IPR014942">
    <property type="entry name" value="AbiEii"/>
</dbReference>
<evidence type="ECO:0000313" key="4">
    <source>
        <dbReference type="Proteomes" id="UP000652995"/>
    </source>
</evidence>
<dbReference type="Pfam" id="PF08843">
    <property type="entry name" value="AbiEii"/>
    <property type="match status" value="1"/>
</dbReference>
<keyword evidence="2" id="KW-0808">Transferase</keyword>
<gene>
    <name evidence="1" type="ORF">GCM10007183_12650</name>
    <name evidence="2" type="ORF">SAMEA4412661_01497</name>
</gene>
<dbReference type="Gene3D" id="3.10.450.620">
    <property type="entry name" value="JHP933, nucleotidyltransferase-like core domain"/>
    <property type="match status" value="1"/>
</dbReference>
<dbReference type="OrthoDB" id="9808443at2"/>
<reference evidence="1" key="4">
    <citation type="submission" date="2024-05" db="EMBL/GenBank/DDBJ databases">
        <authorList>
            <person name="Sun Q."/>
            <person name="Sedlacek I."/>
        </authorList>
    </citation>
    <scope>NUCLEOTIDE SEQUENCE</scope>
    <source>
        <strain evidence="1">CCM 4175</strain>
    </source>
</reference>
<sequence>MRTYYFLESILKKLSNSSFSSHYIFKGGFLLSNVIGMTSRITVDIDFLFDRITLSKETVYHQLTEILAAPENNISFTIQSIKPIRKNDDYGGYRAIILCQLENIKQVMPLYIATGDFVTPFPITYKYQSIFDNNHFSIIAYTIETILAEKLQTIYSKNFLNSRSKAFYDIYILSKLKHNDIDFPQLRIACTKTFSHRHTELNYKKFIALLESFKTDHIQNKQWQSYSKKHSYTKNILFKDILHEMIALLLILQTINSYE</sequence>
<reference evidence="1" key="1">
    <citation type="journal article" date="2014" name="Int. J. Syst. Evol. Microbiol.">
        <title>Complete genome of a new Firmicutes species belonging to the dominant human colonic microbiota ('Ruminococcus bicirculans') reveals two chromosomes and a selective capacity to utilize plant glucans.</title>
        <authorList>
            <consortium name="NISC Comparative Sequencing Program"/>
            <person name="Wegmann U."/>
            <person name="Louis P."/>
            <person name="Goesmann A."/>
            <person name="Henrissat B."/>
            <person name="Duncan S.H."/>
            <person name="Flint H.J."/>
        </authorList>
    </citation>
    <scope>NUCLEOTIDE SEQUENCE</scope>
    <source>
        <strain evidence="1">CCM 4175</strain>
    </source>
</reference>
<keyword evidence="4" id="KW-1185">Reference proteome</keyword>
<evidence type="ECO:0000313" key="2">
    <source>
        <dbReference type="EMBL" id="SNW03183.1"/>
    </source>
</evidence>
<dbReference type="EMBL" id="LT906464">
    <property type="protein sequence ID" value="SNW03183.1"/>
    <property type="molecule type" value="Genomic_DNA"/>
</dbReference>
<reference evidence="2 3" key="2">
    <citation type="submission" date="2017-06" db="EMBL/GenBank/DDBJ databases">
        <authorList>
            <consortium name="Pathogen Informatics"/>
        </authorList>
    </citation>
    <scope>NUCLEOTIDE SEQUENCE [LARGE SCALE GENOMIC DNA]</scope>
    <source>
        <strain evidence="2 3">NCTC13833</strain>
    </source>
</reference>
<dbReference type="Proteomes" id="UP000243706">
    <property type="component" value="Chromosome 1"/>
</dbReference>
<dbReference type="KEGG" id="smus:C7J88_04160"/>
<reference evidence="4" key="3">
    <citation type="journal article" date="2019" name="Int. J. Syst. Evol. Microbiol.">
        <title>The Global Catalogue of Microorganisms (GCM) 10K type strain sequencing project: providing services to taxonomists for standard genome sequencing and annotation.</title>
        <authorList>
            <consortium name="The Broad Institute Genomics Platform"/>
            <consortium name="The Broad Institute Genome Sequencing Center for Infectious Disease"/>
            <person name="Wu L."/>
            <person name="Ma J."/>
        </authorList>
    </citation>
    <scope>NUCLEOTIDE SEQUENCE [LARGE SCALE GENOMIC DNA]</scope>
    <source>
        <strain evidence="4">CCM 4175</strain>
    </source>
</reference>